<dbReference type="EMBL" id="JAENHL010000008">
    <property type="protein sequence ID" value="MBK1871102.1"/>
    <property type="molecule type" value="Genomic_DNA"/>
</dbReference>
<accession>A0ACC5REN2</accession>
<dbReference type="Proteomes" id="UP000616151">
    <property type="component" value="Unassembled WGS sequence"/>
</dbReference>
<sequence length="375" mass="40405">MARKPRLESTDNEESTAASPPAPKNPIRRLTGIVLLLCAVFFTYSLFADRLTPYTAQATVQAYVVRLAADVSGRISAVNVIDNQIAKTGEILFEIDRERYEIAVETAEAQLAAAGQSVGASTAALASAEARLAEAEAKLINIREQTARIFELVKKGIYAKAKSDQATATLDAAIADADRAKADVEQARQNLGPQGADNPQIRQAQASLRKARRDLTDTIVRAPSDGVVTNLQLATGQYVSTGQAVLTFIDAEVIWIDAQFRENSIENIATGDSADIVLDIRPGRVYAGKIESIGWGVDSRDIDPATGLPVVRNSTGWIRDAQRFPVRVQFEPDGQPKGIRLGSQANIVVYTGGSALTDAIGRLWITLVSYFSYLG</sequence>
<name>A0ACC5REN2_9HYPH</name>
<gene>
    <name evidence="1" type="ORF">JHL16_32350</name>
</gene>
<keyword evidence="2" id="KW-1185">Reference proteome</keyword>
<organism evidence="1 2">
    <name type="scientific">Taklimakanibacter albus</name>
    <dbReference type="NCBI Taxonomy" id="2800327"/>
    <lineage>
        <taxon>Bacteria</taxon>
        <taxon>Pseudomonadati</taxon>
        <taxon>Pseudomonadota</taxon>
        <taxon>Alphaproteobacteria</taxon>
        <taxon>Hyphomicrobiales</taxon>
        <taxon>Aestuariivirgaceae</taxon>
        <taxon>Taklimakanibacter</taxon>
    </lineage>
</organism>
<evidence type="ECO:0000313" key="2">
    <source>
        <dbReference type="Proteomes" id="UP000616151"/>
    </source>
</evidence>
<evidence type="ECO:0000313" key="1">
    <source>
        <dbReference type="EMBL" id="MBK1871102.1"/>
    </source>
</evidence>
<protein>
    <submittedName>
        <fullName evidence="1">HlyD family secretion protein</fullName>
    </submittedName>
</protein>
<comment type="caution">
    <text evidence="1">The sequence shown here is derived from an EMBL/GenBank/DDBJ whole genome shotgun (WGS) entry which is preliminary data.</text>
</comment>
<proteinExistence type="predicted"/>
<reference evidence="1" key="1">
    <citation type="submission" date="2021-01" db="EMBL/GenBank/DDBJ databases">
        <authorList>
            <person name="Sun Q."/>
        </authorList>
    </citation>
    <scope>NUCLEOTIDE SEQUENCE</scope>
    <source>
        <strain evidence="1">YIM B02566</strain>
    </source>
</reference>